<evidence type="ECO:0000313" key="5">
    <source>
        <dbReference type="EMBL" id="THB60355.1"/>
    </source>
</evidence>
<dbReference type="InterPro" id="IPR031927">
    <property type="entry name" value="DUF4767"/>
</dbReference>
<feature type="signal peptide" evidence="3">
    <location>
        <begin position="1"/>
        <end position="21"/>
    </location>
</feature>
<name>A0A4S3B6S1_9ENTE</name>
<comment type="caution">
    <text evidence="5">The sequence shown here is derived from an EMBL/GenBank/DDBJ whole genome shotgun (WGS) entry which is preliminary data.</text>
</comment>
<organism evidence="5 6">
    <name type="scientific">Vagococcus silagei</name>
    <dbReference type="NCBI Taxonomy" id="2508885"/>
    <lineage>
        <taxon>Bacteria</taxon>
        <taxon>Bacillati</taxon>
        <taxon>Bacillota</taxon>
        <taxon>Bacilli</taxon>
        <taxon>Lactobacillales</taxon>
        <taxon>Enterococcaceae</taxon>
        <taxon>Vagococcus</taxon>
    </lineage>
</organism>
<keyword evidence="6" id="KW-1185">Reference proteome</keyword>
<dbReference type="PROSITE" id="PS51257">
    <property type="entry name" value="PROKAR_LIPOPROTEIN"/>
    <property type="match status" value="1"/>
</dbReference>
<feature type="region of interest" description="Disordered" evidence="2">
    <location>
        <begin position="117"/>
        <end position="138"/>
    </location>
</feature>
<protein>
    <submittedName>
        <fullName evidence="5">DUF4767 domain-containing protein</fullName>
    </submittedName>
</protein>
<sequence length="423" mass="47412">MKMKKKMGVALFLLVTLFTFSACGGEAYDQSMKKVNDAIKERKFIQADIYVEKALEKKPKDLTAQNYQKQLSFYRKSLDELEKKNQDLALSNLKQVVEIKGGSAKLVSYAKKDMEKLGTSTTKTSETSKPKEENKKTETVWNADKEKKLKQYMSDFSRTMKQQYEEYTSSNSVDMYGAKLPEDVFSGKHKMAVNEQPVEIEWSDTGEGKLPYQLVAVYSDAATQSYGAKHVYFFVIKNGQPKVFITQQNQGMPNNYIHFSETENQDLQQNFAQIVGGNFVAKEDKASATKDYPNSKLLAAKAMIKAFNQNPADTDNIGQANVSYDLSTDASYEIWTTGVHLPEEVTIVAGSPTAAGLLMYHNNNDGTVTVYPVPSHYQDHDWDDPVKGKAMAYDVINQARQIDISDVPDDAAQKLVAVFNGDV</sequence>
<dbReference type="EMBL" id="SDGV01000026">
    <property type="protein sequence ID" value="THB60355.1"/>
    <property type="molecule type" value="Genomic_DNA"/>
</dbReference>
<feature type="compositionally biased region" description="Basic and acidic residues" evidence="2">
    <location>
        <begin position="126"/>
        <end position="138"/>
    </location>
</feature>
<accession>A0A4S3B6S1</accession>
<keyword evidence="3" id="KW-0732">Signal</keyword>
<reference evidence="5 6" key="1">
    <citation type="submission" date="2019-01" db="EMBL/GenBank/DDBJ databases">
        <title>Vagococcus silagei sp. nov. isolated from brewer's grain.</title>
        <authorList>
            <person name="Guu J.-R."/>
        </authorList>
    </citation>
    <scope>NUCLEOTIDE SEQUENCE [LARGE SCALE GENOMIC DNA]</scope>
    <source>
        <strain evidence="5 6">2B-2</strain>
    </source>
</reference>
<evidence type="ECO:0000256" key="2">
    <source>
        <dbReference type="SAM" id="MobiDB-lite"/>
    </source>
</evidence>
<feature type="coiled-coil region" evidence="1">
    <location>
        <begin position="64"/>
        <end position="91"/>
    </location>
</feature>
<dbReference type="Pfam" id="PF15983">
    <property type="entry name" value="DUF4767"/>
    <property type="match status" value="1"/>
</dbReference>
<keyword evidence="1" id="KW-0175">Coiled coil</keyword>
<dbReference type="Proteomes" id="UP000310506">
    <property type="component" value="Unassembled WGS sequence"/>
</dbReference>
<gene>
    <name evidence="5" type="ORF">ESZ54_10930</name>
</gene>
<dbReference type="AlphaFoldDB" id="A0A4S3B6S1"/>
<dbReference type="OrthoDB" id="2149782at2"/>
<evidence type="ECO:0000256" key="1">
    <source>
        <dbReference type="SAM" id="Coils"/>
    </source>
</evidence>
<feature type="chain" id="PRO_5039209061" evidence="3">
    <location>
        <begin position="22"/>
        <end position="423"/>
    </location>
</feature>
<evidence type="ECO:0000313" key="6">
    <source>
        <dbReference type="Proteomes" id="UP000310506"/>
    </source>
</evidence>
<feature type="domain" description="DUF4767" evidence="4">
    <location>
        <begin position="139"/>
        <end position="275"/>
    </location>
</feature>
<evidence type="ECO:0000259" key="4">
    <source>
        <dbReference type="Pfam" id="PF15983"/>
    </source>
</evidence>
<proteinExistence type="predicted"/>
<evidence type="ECO:0000256" key="3">
    <source>
        <dbReference type="SAM" id="SignalP"/>
    </source>
</evidence>